<feature type="transmembrane region" description="Helical" evidence="1">
    <location>
        <begin position="395"/>
        <end position="418"/>
    </location>
</feature>
<feature type="transmembrane region" description="Helical" evidence="1">
    <location>
        <begin position="217"/>
        <end position="241"/>
    </location>
</feature>
<feature type="transmembrane region" description="Helical" evidence="1">
    <location>
        <begin position="21"/>
        <end position="45"/>
    </location>
</feature>
<evidence type="ECO:0000313" key="3">
    <source>
        <dbReference type="Proteomes" id="UP001596083"/>
    </source>
</evidence>
<name>A0ABW0YYK2_9ACTN</name>
<dbReference type="EMBL" id="JBHSPB010000008">
    <property type="protein sequence ID" value="MFC5721679.1"/>
    <property type="molecule type" value="Genomic_DNA"/>
</dbReference>
<dbReference type="Proteomes" id="UP001596083">
    <property type="component" value="Unassembled WGS sequence"/>
</dbReference>
<reference evidence="3" key="1">
    <citation type="journal article" date="2019" name="Int. J. Syst. Evol. Microbiol.">
        <title>The Global Catalogue of Microorganisms (GCM) 10K type strain sequencing project: providing services to taxonomists for standard genome sequencing and annotation.</title>
        <authorList>
            <consortium name="The Broad Institute Genomics Platform"/>
            <consortium name="The Broad Institute Genome Sequencing Center for Infectious Disease"/>
            <person name="Wu L."/>
            <person name="Ma J."/>
        </authorList>
    </citation>
    <scope>NUCLEOTIDE SEQUENCE [LARGE SCALE GENOMIC DNA]</scope>
    <source>
        <strain evidence="3">CGMCC 4.7304</strain>
    </source>
</reference>
<organism evidence="2 3">
    <name type="scientific">Streptomyces gamaensis</name>
    <dbReference type="NCBI Taxonomy" id="1763542"/>
    <lineage>
        <taxon>Bacteria</taxon>
        <taxon>Bacillati</taxon>
        <taxon>Actinomycetota</taxon>
        <taxon>Actinomycetes</taxon>
        <taxon>Kitasatosporales</taxon>
        <taxon>Streptomycetaceae</taxon>
        <taxon>Streptomyces</taxon>
    </lineage>
</organism>
<feature type="transmembrane region" description="Helical" evidence="1">
    <location>
        <begin position="175"/>
        <end position="197"/>
    </location>
</feature>
<feature type="transmembrane region" description="Helical" evidence="1">
    <location>
        <begin position="57"/>
        <end position="82"/>
    </location>
</feature>
<feature type="transmembrane region" description="Helical" evidence="1">
    <location>
        <begin position="253"/>
        <end position="274"/>
    </location>
</feature>
<feature type="transmembrane region" description="Helical" evidence="1">
    <location>
        <begin position="348"/>
        <end position="368"/>
    </location>
</feature>
<dbReference type="InterPro" id="IPR047724">
    <property type="entry name" value="Streptophobe"/>
</dbReference>
<feature type="transmembrane region" description="Helical" evidence="1">
    <location>
        <begin position="89"/>
        <end position="111"/>
    </location>
</feature>
<keyword evidence="3" id="KW-1185">Reference proteome</keyword>
<protein>
    <submittedName>
        <fullName evidence="2">Streptophobe family protein</fullName>
    </submittedName>
</protein>
<dbReference type="NCBIfam" id="NF038391">
    <property type="entry name" value="streptophobe"/>
    <property type="match status" value="1"/>
</dbReference>
<keyword evidence="1" id="KW-0472">Membrane</keyword>
<accession>A0ABW0YYK2</accession>
<dbReference type="RefSeq" id="WP_390316991.1">
    <property type="nucleotide sequence ID" value="NZ_JBHSPB010000008.1"/>
</dbReference>
<evidence type="ECO:0000313" key="2">
    <source>
        <dbReference type="EMBL" id="MFC5721679.1"/>
    </source>
</evidence>
<evidence type="ECO:0000256" key="1">
    <source>
        <dbReference type="SAM" id="Phobius"/>
    </source>
</evidence>
<keyword evidence="1" id="KW-1133">Transmembrane helix</keyword>
<sequence length="436" mass="44009">MTEPPRAAPAAHRAALLSVRLWWDALAAVLAGLAAMAVCAALGLWAAGAGELPGGSFVPVVAAAMVAAVGGTLEVTGGAGVLGRTGGEVGVVPLSVTLSGALATAVVFLLPLRHRAVAGGAELAGRVVRTALLWLLALLLVSSAARHSFRLDLGDQVLNGIGEALGSTPTVGFRAATASTLGVGLLWLLVLLAVATACSRRTALPSRLLRFQDVVRPVAFASVVLLLGYVALGLVVGLVVAVGHEEPGRTAAVLLLGLPNLAWIALGVGLGGAWEGQAPRSIGLPMPEALAAVLRENDGSAPAVTVSSLAQHDGRAWLLVVLAALALLAAGFLAAVRSPAGTRPWQHALRLAVALALTLLVIGLLTRIEARFGLSLLGIGDLGGFGGEVRLSARLLPLVGVGLVWGLVAGFAGSLLAVRVRRRGDVAQLPEPKVPG</sequence>
<keyword evidence="1" id="KW-0812">Transmembrane</keyword>
<gene>
    <name evidence="2" type="ORF">ACFP1Z_16020</name>
</gene>
<comment type="caution">
    <text evidence="2">The sequence shown here is derived from an EMBL/GenBank/DDBJ whole genome shotgun (WGS) entry which is preliminary data.</text>
</comment>
<feature type="transmembrane region" description="Helical" evidence="1">
    <location>
        <begin position="316"/>
        <end position="336"/>
    </location>
</feature>
<proteinExistence type="predicted"/>
<feature type="transmembrane region" description="Helical" evidence="1">
    <location>
        <begin position="123"/>
        <end position="141"/>
    </location>
</feature>